<evidence type="ECO:0000313" key="2">
    <source>
        <dbReference type="EMBL" id="MFJ5429880.1"/>
    </source>
</evidence>
<protein>
    <submittedName>
        <fullName evidence="2">Helix-turn-helix domain-containing protein</fullName>
    </submittedName>
</protein>
<organism evidence="2 3">
    <name type="scientific">Pectobacterium actinidiae</name>
    <dbReference type="NCBI Taxonomy" id="1507808"/>
    <lineage>
        <taxon>Bacteria</taxon>
        <taxon>Pseudomonadati</taxon>
        <taxon>Pseudomonadota</taxon>
        <taxon>Gammaproteobacteria</taxon>
        <taxon>Enterobacterales</taxon>
        <taxon>Pectobacteriaceae</taxon>
        <taxon>Pectobacterium</taxon>
    </lineage>
</organism>
<dbReference type="EMBL" id="JBIXLL010000006">
    <property type="protein sequence ID" value="MFJ5429880.1"/>
    <property type="molecule type" value="Genomic_DNA"/>
</dbReference>
<dbReference type="SUPFAM" id="SSF47413">
    <property type="entry name" value="lambda repressor-like DNA-binding domains"/>
    <property type="match status" value="1"/>
</dbReference>
<sequence>MSIFTKRLKEARKEAGVSQEWLGILAGIDEMSASARMNQYERGKHEPEFSMVERIAYVLRVPESYFFEKDDDIAWLIKSLYRADESRRKAVMEYARSMLS</sequence>
<name>A0ABW8GBJ5_9GAMM</name>
<dbReference type="CDD" id="cd00093">
    <property type="entry name" value="HTH_XRE"/>
    <property type="match status" value="1"/>
</dbReference>
<dbReference type="InterPro" id="IPR010982">
    <property type="entry name" value="Lambda_DNA-bd_dom_sf"/>
</dbReference>
<dbReference type="Pfam" id="PF13560">
    <property type="entry name" value="HTH_31"/>
    <property type="match status" value="1"/>
</dbReference>
<evidence type="ECO:0000313" key="3">
    <source>
        <dbReference type="Proteomes" id="UP001617689"/>
    </source>
</evidence>
<comment type="caution">
    <text evidence="2">The sequence shown here is derived from an EMBL/GenBank/DDBJ whole genome shotgun (WGS) entry which is preliminary data.</text>
</comment>
<dbReference type="InterPro" id="IPR001387">
    <property type="entry name" value="Cro/C1-type_HTH"/>
</dbReference>
<keyword evidence="3" id="KW-1185">Reference proteome</keyword>
<dbReference type="PROSITE" id="PS50943">
    <property type="entry name" value="HTH_CROC1"/>
    <property type="match status" value="1"/>
</dbReference>
<feature type="domain" description="HTH cro/C1-type" evidence="1">
    <location>
        <begin position="8"/>
        <end position="66"/>
    </location>
</feature>
<gene>
    <name evidence="2" type="ORF">ACIPUP_12015</name>
</gene>
<proteinExistence type="predicted"/>
<accession>A0ABW8GBJ5</accession>
<reference evidence="2 3" key="1">
    <citation type="submission" date="2024-10" db="EMBL/GenBank/DDBJ databases">
        <authorList>
            <person name="Lu C.-H."/>
        </authorList>
    </citation>
    <scope>NUCLEOTIDE SEQUENCE [LARGE SCALE GENOMIC DNA]</scope>
    <source>
        <strain evidence="2 3">22ZTDG03-2</strain>
    </source>
</reference>
<dbReference type="RefSeq" id="WP_151241318.1">
    <property type="nucleotide sequence ID" value="NZ_JAXHOY010000001.1"/>
</dbReference>
<dbReference type="SMART" id="SM00530">
    <property type="entry name" value="HTH_XRE"/>
    <property type="match status" value="1"/>
</dbReference>
<dbReference type="Gene3D" id="1.10.260.40">
    <property type="entry name" value="lambda repressor-like DNA-binding domains"/>
    <property type="match status" value="1"/>
</dbReference>
<dbReference type="Proteomes" id="UP001617689">
    <property type="component" value="Unassembled WGS sequence"/>
</dbReference>
<evidence type="ECO:0000259" key="1">
    <source>
        <dbReference type="PROSITE" id="PS50943"/>
    </source>
</evidence>